<sequence length="122" mass="13210">NSEFEDVEAGREGRGVVVTFKQRYMAEEFIGRAPTVGGVGRLELGWVDNRAGEKVEDARGSGGGDEGGEDGDAEDVKMEDGGEVGDGVQSATNGARKERIDPRDREERDVDYVADEDRWMAG</sequence>
<dbReference type="Proteomes" id="UP001186974">
    <property type="component" value="Unassembled WGS sequence"/>
</dbReference>
<reference evidence="1" key="1">
    <citation type="submission" date="2024-09" db="EMBL/GenBank/DDBJ databases">
        <title>Black Yeasts Isolated from many extreme environments.</title>
        <authorList>
            <person name="Coleine C."/>
            <person name="Stajich J.E."/>
            <person name="Selbmann L."/>
        </authorList>
    </citation>
    <scope>NUCLEOTIDE SEQUENCE</scope>
    <source>
        <strain evidence="1">CCFEE 5737</strain>
    </source>
</reference>
<proteinExistence type="predicted"/>
<feature type="non-terminal residue" evidence="1">
    <location>
        <position position="1"/>
    </location>
</feature>
<name>A0ACC3DIN6_9PEZI</name>
<evidence type="ECO:0000313" key="2">
    <source>
        <dbReference type="Proteomes" id="UP001186974"/>
    </source>
</evidence>
<accession>A0ACC3DIN6</accession>
<comment type="caution">
    <text evidence="1">The sequence shown here is derived from an EMBL/GenBank/DDBJ whole genome shotgun (WGS) entry which is preliminary data.</text>
</comment>
<gene>
    <name evidence="1" type="ORF">LTS18_013113</name>
</gene>
<keyword evidence="2" id="KW-1185">Reference proteome</keyword>
<dbReference type="EMBL" id="JAWDJW010004005">
    <property type="protein sequence ID" value="KAK3076410.1"/>
    <property type="molecule type" value="Genomic_DNA"/>
</dbReference>
<organism evidence="1 2">
    <name type="scientific">Coniosporium uncinatum</name>
    <dbReference type="NCBI Taxonomy" id="93489"/>
    <lineage>
        <taxon>Eukaryota</taxon>
        <taxon>Fungi</taxon>
        <taxon>Dikarya</taxon>
        <taxon>Ascomycota</taxon>
        <taxon>Pezizomycotina</taxon>
        <taxon>Dothideomycetes</taxon>
        <taxon>Dothideomycetes incertae sedis</taxon>
        <taxon>Coniosporium</taxon>
    </lineage>
</organism>
<evidence type="ECO:0000313" key="1">
    <source>
        <dbReference type="EMBL" id="KAK3076410.1"/>
    </source>
</evidence>
<protein>
    <submittedName>
        <fullName evidence="1">Uncharacterized protein</fullName>
    </submittedName>
</protein>